<feature type="transmembrane region" description="Helical" evidence="1">
    <location>
        <begin position="299"/>
        <end position="319"/>
    </location>
</feature>
<dbReference type="EMBL" id="CAKAEH010000153">
    <property type="protein sequence ID" value="CAG9530069.1"/>
    <property type="molecule type" value="Genomic_DNA"/>
</dbReference>
<feature type="transmembrane region" description="Helical" evidence="1">
    <location>
        <begin position="162"/>
        <end position="179"/>
    </location>
</feature>
<dbReference type="Proteomes" id="UP000746747">
    <property type="component" value="Unassembled WGS sequence"/>
</dbReference>
<keyword evidence="1" id="KW-0472">Membrane</keyword>
<evidence type="ECO:0000256" key="2">
    <source>
        <dbReference type="SAM" id="SignalP"/>
    </source>
</evidence>
<feature type="transmembrane region" description="Helical" evidence="1">
    <location>
        <begin position="77"/>
        <end position="97"/>
    </location>
</feature>
<keyword evidence="1" id="KW-0812">Transmembrane</keyword>
<protein>
    <recommendedName>
        <fullName evidence="5">G-protein coupled receptors family 1 profile domain-containing protein</fullName>
    </recommendedName>
</protein>
<accession>A0A8J2LU49</accession>
<feature type="transmembrane region" description="Helical" evidence="1">
    <location>
        <begin position="43"/>
        <end position="65"/>
    </location>
</feature>
<dbReference type="PANTHER" id="PTHR22718:SF25">
    <property type="entry name" value="G-PROTEIN COUPLED RECEPTORS FAMILY 1 PROFILE DOMAIN-CONTAINING PROTEIN"/>
    <property type="match status" value="1"/>
</dbReference>
<evidence type="ECO:0000313" key="4">
    <source>
        <dbReference type="Proteomes" id="UP000746747"/>
    </source>
</evidence>
<keyword evidence="2" id="KW-0732">Signal</keyword>
<comment type="caution">
    <text evidence="3">The sequence shown here is derived from an EMBL/GenBank/DDBJ whole genome shotgun (WGS) entry which is preliminary data.</text>
</comment>
<organism evidence="3 4">
    <name type="scientific">Cercopithifilaria johnstoni</name>
    <dbReference type="NCBI Taxonomy" id="2874296"/>
    <lineage>
        <taxon>Eukaryota</taxon>
        <taxon>Metazoa</taxon>
        <taxon>Ecdysozoa</taxon>
        <taxon>Nematoda</taxon>
        <taxon>Chromadorea</taxon>
        <taxon>Rhabditida</taxon>
        <taxon>Spirurina</taxon>
        <taxon>Spiruromorpha</taxon>
        <taxon>Filarioidea</taxon>
        <taxon>Onchocercidae</taxon>
        <taxon>Cercopithifilaria</taxon>
    </lineage>
</organism>
<feature type="transmembrane region" description="Helical" evidence="1">
    <location>
        <begin position="214"/>
        <end position="234"/>
    </location>
</feature>
<sequence>MFIRYCYITVVLLILPVICQERNTTYEVDIRDENHMIAKYIAVILSIIFLLYGIISNTLMTIVLFCRGKENRYSHGFVLIAIQLIICNFMAFLPQMYLVLPEILQTESNSHENTKAWISIAFSTCKSFSLFVILHFSLLLAVNRFVALILPKYNAIFESTRLYFITAFMWLILLALQTADSYYCTRKFHVWNLCWARNCVKSNGVQLWLRIRDIWKLTIPNAMFVIYVAIFYSIHLQRRRISATESETNGMDISHYEWSMLTQAVWYCGTMEIGIIINKYLPRIWNRYFEKNNNIPMRIFLNCYIIFICALLPTIHFIYSEDSRDIIKHYLYHFLKLKIGRIKNMVTNQSFRT</sequence>
<evidence type="ECO:0000313" key="3">
    <source>
        <dbReference type="EMBL" id="CAG9530069.1"/>
    </source>
</evidence>
<dbReference type="PANTHER" id="PTHR22718">
    <property type="entry name" value="SERPENTINE RECEPTOR, CLASS X"/>
    <property type="match status" value="1"/>
</dbReference>
<proteinExistence type="predicted"/>
<name>A0A8J2LU49_9BILA</name>
<evidence type="ECO:0008006" key="5">
    <source>
        <dbReference type="Google" id="ProtNLM"/>
    </source>
</evidence>
<feature type="signal peptide" evidence="2">
    <location>
        <begin position="1"/>
        <end position="21"/>
    </location>
</feature>
<dbReference type="OrthoDB" id="5857364at2759"/>
<keyword evidence="4" id="KW-1185">Reference proteome</keyword>
<reference evidence="3" key="1">
    <citation type="submission" date="2021-09" db="EMBL/GenBank/DDBJ databases">
        <authorList>
            <consortium name="Pathogen Informatics"/>
        </authorList>
    </citation>
    <scope>NUCLEOTIDE SEQUENCE</scope>
</reference>
<dbReference type="AlphaFoldDB" id="A0A8J2LU49"/>
<gene>
    <name evidence="3" type="ORF">CJOHNSTONI_LOCUS596</name>
</gene>
<evidence type="ECO:0000256" key="1">
    <source>
        <dbReference type="SAM" id="Phobius"/>
    </source>
</evidence>
<feature type="transmembrane region" description="Helical" evidence="1">
    <location>
        <begin position="117"/>
        <end position="142"/>
    </location>
</feature>
<feature type="chain" id="PRO_5035286801" description="G-protein coupled receptors family 1 profile domain-containing protein" evidence="2">
    <location>
        <begin position="22"/>
        <end position="353"/>
    </location>
</feature>
<dbReference type="Gene3D" id="1.20.1070.10">
    <property type="entry name" value="Rhodopsin 7-helix transmembrane proteins"/>
    <property type="match status" value="1"/>
</dbReference>
<keyword evidence="1" id="KW-1133">Transmembrane helix</keyword>